<dbReference type="InterPro" id="IPR013559">
    <property type="entry name" value="YheO"/>
</dbReference>
<dbReference type="Proteomes" id="UP001431693">
    <property type="component" value="Unassembled WGS sequence"/>
</dbReference>
<sequence length="213" mass="23225">MEQRHLDFLKHLAAGVAAEFGSNCEVVVHDLTAAEHESTIVTLENGHVTGRSVSDGPSEVVLKALQHDTPELQDRLAYLTRTEDGRTLKSTTIFYRDENGLPVAVFGINFDITLLLAASETIASITDHQGGEKPVEIPNSVSDLLDNLIEQSVRLVGKPVAFMTREDKVKAIGFLNESGAFLVTKSGPKVCEFFGISKYTLYSYIDEAKKGTA</sequence>
<comment type="caution">
    <text evidence="3">The sequence shown here is derived from an EMBL/GenBank/DDBJ whole genome shotgun (WGS) entry which is preliminary data.</text>
</comment>
<gene>
    <name evidence="3" type="ORF">QJ043_00625</name>
</gene>
<evidence type="ECO:0000259" key="2">
    <source>
        <dbReference type="Pfam" id="PF13309"/>
    </source>
</evidence>
<evidence type="ECO:0000313" key="4">
    <source>
        <dbReference type="Proteomes" id="UP001431693"/>
    </source>
</evidence>
<dbReference type="RefSeq" id="WP_283712235.1">
    <property type="nucleotide sequence ID" value="NZ_JASJEW010000001.1"/>
</dbReference>
<dbReference type="InterPro" id="IPR039445">
    <property type="entry name" value="DauR-like_HTH"/>
</dbReference>
<dbReference type="Pfam" id="PF13309">
    <property type="entry name" value="HTH_22"/>
    <property type="match status" value="1"/>
</dbReference>
<dbReference type="PANTHER" id="PTHR35568:SF1">
    <property type="entry name" value="TRANSCRIPTIONAL REGULATOR DAUR"/>
    <property type="match status" value="1"/>
</dbReference>
<dbReference type="InterPro" id="IPR039446">
    <property type="entry name" value="DauR-like"/>
</dbReference>
<feature type="domain" description="YheO-like" evidence="1">
    <location>
        <begin position="6"/>
        <end position="119"/>
    </location>
</feature>
<proteinExistence type="predicted"/>
<dbReference type="Pfam" id="PF08348">
    <property type="entry name" value="PAS_6"/>
    <property type="match status" value="1"/>
</dbReference>
<name>A0ABT6ZIW8_9ACTN</name>
<dbReference type="PANTHER" id="PTHR35568">
    <property type="entry name" value="TRANSCRIPTIONAL REGULATOR DAUR"/>
    <property type="match status" value="1"/>
</dbReference>
<evidence type="ECO:0000313" key="3">
    <source>
        <dbReference type="EMBL" id="MDJ1128591.1"/>
    </source>
</evidence>
<feature type="domain" description="Transcriptional regulator DauR-like HTH" evidence="2">
    <location>
        <begin position="144"/>
        <end position="206"/>
    </location>
</feature>
<dbReference type="EMBL" id="JASJEX010000001">
    <property type="protein sequence ID" value="MDJ1128591.1"/>
    <property type="molecule type" value="Genomic_DNA"/>
</dbReference>
<accession>A0ABT6ZIW8</accession>
<keyword evidence="4" id="KW-1185">Reference proteome</keyword>
<organism evidence="3 4">
    <name type="scientific">Kribbibacterium absianum</name>
    <dbReference type="NCBI Taxonomy" id="3044210"/>
    <lineage>
        <taxon>Bacteria</taxon>
        <taxon>Bacillati</taxon>
        <taxon>Actinomycetota</taxon>
        <taxon>Coriobacteriia</taxon>
        <taxon>Coriobacteriales</taxon>
        <taxon>Kribbibacteriaceae</taxon>
        <taxon>Kribbibacterium</taxon>
    </lineage>
</organism>
<reference evidence="3" key="1">
    <citation type="submission" date="2023-05" db="EMBL/GenBank/DDBJ databases">
        <title>[olsenella] sp. nov., isolated from a pig farm feces dump.</title>
        <authorList>
            <person name="Chang Y.-H."/>
        </authorList>
    </citation>
    <scope>NUCLEOTIDE SEQUENCE</scope>
    <source>
        <strain evidence="3">YH-ols2217</strain>
    </source>
</reference>
<protein>
    <submittedName>
        <fullName evidence="3">Helix-turn-helix transcriptional regulator</fullName>
    </submittedName>
</protein>
<evidence type="ECO:0000259" key="1">
    <source>
        <dbReference type="Pfam" id="PF08348"/>
    </source>
</evidence>